<sequence length="493" mass="54293">MFSPRPDWRHALAHALHSTARIDIAPDDAPYVLDTLSAQRLLALDSSLRSLDWTATLPGPVWPVIPATTEGERDAQLFCLGTHGDGRLRERALRLARERDSGLTFALALIRCDDWVAPVRDTALETLRMRVRDAPETVFAHVDLILALRGRQRFDAGAWRDPIEPALLHPAHRALRWALLERCHGRSRLFACRLALQADTDRATELARRAVRDRDPVIARWALEALPASTAQDGDAVDSDVLSYAYLHASASVRAQALRLHVQRPDAAYATRVRETLLDASASVRSVARHAARGLGIDAHAIFRDALDRGEAPADRHAVLALAECADADDLDRLRPWLHHVNGEVRCAAVRGALRAGIENPIGLLREALAAPSGKVVKLALALGTTLPGFMTRETLAAGFAAATTDGNRLRLLEATRRIDRWSALECFMDCLDSTPHQDIVLHALRAWTGEVGARFTPLPDLRRNSLLARVDAIRKTHPQGPWAAVRHLLETG</sequence>
<evidence type="ECO:0000313" key="1">
    <source>
        <dbReference type="EMBL" id="GAA4787692.1"/>
    </source>
</evidence>
<dbReference type="Proteomes" id="UP001499959">
    <property type="component" value="Unassembled WGS sequence"/>
</dbReference>
<dbReference type="InterPro" id="IPR011989">
    <property type="entry name" value="ARM-like"/>
</dbReference>
<evidence type="ECO:0000313" key="2">
    <source>
        <dbReference type="Proteomes" id="UP001499959"/>
    </source>
</evidence>
<dbReference type="Gene3D" id="1.25.10.10">
    <property type="entry name" value="Leucine-rich Repeat Variant"/>
    <property type="match status" value="1"/>
</dbReference>
<dbReference type="InterPro" id="IPR016024">
    <property type="entry name" value="ARM-type_fold"/>
</dbReference>
<reference evidence="2" key="1">
    <citation type="journal article" date="2019" name="Int. J. Syst. Evol. Microbiol.">
        <title>The Global Catalogue of Microorganisms (GCM) 10K type strain sequencing project: providing services to taxonomists for standard genome sequencing and annotation.</title>
        <authorList>
            <consortium name="The Broad Institute Genomics Platform"/>
            <consortium name="The Broad Institute Genome Sequencing Center for Infectious Disease"/>
            <person name="Wu L."/>
            <person name="Ma J."/>
        </authorList>
    </citation>
    <scope>NUCLEOTIDE SEQUENCE [LARGE SCALE GENOMIC DNA]</scope>
    <source>
        <strain evidence="2">JCM 18204</strain>
    </source>
</reference>
<accession>A0ABP9AXV4</accession>
<keyword evidence="2" id="KW-1185">Reference proteome</keyword>
<organism evidence="1 2">
    <name type="scientific">Lysobacter hankyongensis</name>
    <dbReference type="NCBI Taxonomy" id="1176535"/>
    <lineage>
        <taxon>Bacteria</taxon>
        <taxon>Pseudomonadati</taxon>
        <taxon>Pseudomonadota</taxon>
        <taxon>Gammaproteobacteria</taxon>
        <taxon>Lysobacterales</taxon>
        <taxon>Lysobacteraceae</taxon>
        <taxon>Lysobacter</taxon>
    </lineage>
</organism>
<protein>
    <recommendedName>
        <fullName evidence="3">HEAT repeat domain-containing protein</fullName>
    </recommendedName>
</protein>
<dbReference type="EMBL" id="BAABJE010000002">
    <property type="protein sequence ID" value="GAA4787692.1"/>
    <property type="molecule type" value="Genomic_DNA"/>
</dbReference>
<comment type="caution">
    <text evidence="1">The sequence shown here is derived from an EMBL/GenBank/DDBJ whole genome shotgun (WGS) entry which is preliminary data.</text>
</comment>
<gene>
    <name evidence="1" type="ORF">GCM10023307_10980</name>
</gene>
<name>A0ABP9AXV4_9GAMM</name>
<evidence type="ECO:0008006" key="3">
    <source>
        <dbReference type="Google" id="ProtNLM"/>
    </source>
</evidence>
<dbReference type="SUPFAM" id="SSF48371">
    <property type="entry name" value="ARM repeat"/>
    <property type="match status" value="1"/>
</dbReference>
<proteinExistence type="predicted"/>